<dbReference type="GO" id="GO:0004177">
    <property type="term" value="F:aminopeptidase activity"/>
    <property type="evidence" value="ECO:0007669"/>
    <property type="project" value="UniProtKB-KW"/>
</dbReference>
<dbReference type="InterPro" id="IPR029058">
    <property type="entry name" value="AB_hydrolase_fold"/>
</dbReference>
<organism evidence="4 5">
    <name type="scientific">Pedobacter metabolipauper</name>
    <dbReference type="NCBI Taxonomy" id="425513"/>
    <lineage>
        <taxon>Bacteria</taxon>
        <taxon>Pseudomonadati</taxon>
        <taxon>Bacteroidota</taxon>
        <taxon>Sphingobacteriia</taxon>
        <taxon>Sphingobacteriales</taxon>
        <taxon>Sphingobacteriaceae</taxon>
        <taxon>Pedobacter</taxon>
    </lineage>
</organism>
<reference evidence="4 5" key="1">
    <citation type="submission" date="2019-03" db="EMBL/GenBank/DDBJ databases">
        <title>Genomic Encyclopedia of Archaeal and Bacterial Type Strains, Phase II (KMG-II): from individual species to whole genera.</title>
        <authorList>
            <person name="Goeker M."/>
        </authorList>
    </citation>
    <scope>NUCLEOTIDE SEQUENCE [LARGE SCALE GENOMIC DNA]</scope>
    <source>
        <strain evidence="4 5">DSM 19035</strain>
    </source>
</reference>
<dbReference type="AlphaFoldDB" id="A0A4V6PVZ1"/>
<dbReference type="InterPro" id="IPR001375">
    <property type="entry name" value="Peptidase_S9_cat"/>
</dbReference>
<keyword evidence="1" id="KW-0378">Hydrolase</keyword>
<feature type="domain" description="Peptidase S9 prolyl oligopeptidase catalytic" evidence="3">
    <location>
        <begin position="415"/>
        <end position="627"/>
    </location>
</feature>
<dbReference type="EMBL" id="SNYC01000008">
    <property type="protein sequence ID" value="TDQ06596.1"/>
    <property type="molecule type" value="Genomic_DNA"/>
</dbReference>
<dbReference type="SUPFAM" id="SSF53474">
    <property type="entry name" value="alpha/beta-Hydrolases"/>
    <property type="match status" value="1"/>
</dbReference>
<evidence type="ECO:0000313" key="4">
    <source>
        <dbReference type="EMBL" id="TDQ06596.1"/>
    </source>
</evidence>
<evidence type="ECO:0000259" key="3">
    <source>
        <dbReference type="Pfam" id="PF00326"/>
    </source>
</evidence>
<name>A0A4V6PVZ1_9SPHI</name>
<dbReference type="GO" id="GO:0006508">
    <property type="term" value="P:proteolysis"/>
    <property type="evidence" value="ECO:0007669"/>
    <property type="project" value="InterPro"/>
</dbReference>
<dbReference type="Gene3D" id="2.120.10.30">
    <property type="entry name" value="TolB, C-terminal domain"/>
    <property type="match status" value="1"/>
</dbReference>
<dbReference type="PANTHER" id="PTHR42776">
    <property type="entry name" value="SERINE PEPTIDASE S9 FAMILY MEMBER"/>
    <property type="match status" value="1"/>
</dbReference>
<dbReference type="OrthoDB" id="108903at2"/>
<evidence type="ECO:0000256" key="1">
    <source>
        <dbReference type="ARBA" id="ARBA00022801"/>
    </source>
</evidence>
<gene>
    <name evidence="4" type="ORF">ATK78_4252</name>
</gene>
<dbReference type="PANTHER" id="PTHR42776:SF27">
    <property type="entry name" value="DIPEPTIDYL PEPTIDASE FAMILY MEMBER 6"/>
    <property type="match status" value="1"/>
</dbReference>
<accession>A0A4V6PVZ1</accession>
<comment type="caution">
    <text evidence="4">The sequence shown here is derived from an EMBL/GenBank/DDBJ whole genome shotgun (WGS) entry which is preliminary data.</text>
</comment>
<evidence type="ECO:0000313" key="5">
    <source>
        <dbReference type="Proteomes" id="UP000295620"/>
    </source>
</evidence>
<keyword evidence="4" id="KW-0645">Protease</keyword>
<dbReference type="PROSITE" id="PS51257">
    <property type="entry name" value="PROKAR_LIPOPROTEIN"/>
    <property type="match status" value="1"/>
</dbReference>
<feature type="signal peptide" evidence="2">
    <location>
        <begin position="1"/>
        <end position="18"/>
    </location>
</feature>
<keyword evidence="2" id="KW-0732">Signal</keyword>
<dbReference type="Proteomes" id="UP000295620">
    <property type="component" value="Unassembled WGS sequence"/>
</dbReference>
<keyword evidence="5" id="KW-1185">Reference proteome</keyword>
<feature type="chain" id="PRO_5020722100" evidence="2">
    <location>
        <begin position="19"/>
        <end position="629"/>
    </location>
</feature>
<dbReference type="InterPro" id="IPR011042">
    <property type="entry name" value="6-blade_b-propeller_TolB-like"/>
</dbReference>
<evidence type="ECO:0000256" key="2">
    <source>
        <dbReference type="SAM" id="SignalP"/>
    </source>
</evidence>
<proteinExistence type="predicted"/>
<protein>
    <submittedName>
        <fullName evidence="4">Dipeptidyl aminopeptidase/acylaminoacyl peptidase</fullName>
    </submittedName>
</protein>
<sequence length="629" mass="72087">MIVYKRYLLFFLLSLAFACKQGDMRIIPVDDFFKSQDRLVYRISPDGTSLSYLVLEGKNQNLYIENIATGKGRKVTQLKERSINFYFWVSKNELIYYKETDPQKRRSDIFIINKDGSNERQLTNNEKSKIRVLEDQLIDDKYLLVTSNKRDSTVFDVYRLNVRNGVMEMAAKNPGNITDWITDSEGKLRLATSSDGVNETLLYRENEGSSFKPIMTNNFKTTFRPIAFSHNQPHIIYAVSDVNRDKSALVEVDCHTGKELKVVFGNDSINITDAQYSRKKQKMSFVVYENWKKEKHFLDDSVKLLYTNLDHLLPKTETRIIDRDKAENVFIVRTFTDRNPGSFYLYFAKTGQLRKLSDFNSAIKVNEMSEMKPISFVSKDSMRIQGYLTLPVNKKAQNLPVVVLPHDGPGGRNSWGYNAEVQFLANRGYAVFQVNYRGSSGYGKAFFAAGFKQWGCKIQQDINDGVQWLINEKIANPKRIAIYGSGFGGNIALNALYSKGSNYTCAASNSGVINLFTYLKSIPPFLKPNLQMYYEMIGNPVTDVDRMRQSSPLFQADRINAPVFIAQNIKDPNINSAETVQFIKNLQKRKVNVTYLENDGVSFPGSHLEERQKFYAALEQFLEVNLKKK</sequence>
<dbReference type="GO" id="GO:0004252">
    <property type="term" value="F:serine-type endopeptidase activity"/>
    <property type="evidence" value="ECO:0007669"/>
    <property type="project" value="TreeGrafter"/>
</dbReference>
<dbReference type="Gene3D" id="3.40.50.1820">
    <property type="entry name" value="alpha/beta hydrolase"/>
    <property type="match status" value="1"/>
</dbReference>
<dbReference type="Pfam" id="PF00326">
    <property type="entry name" value="Peptidase_S9"/>
    <property type="match status" value="1"/>
</dbReference>
<keyword evidence="4" id="KW-0031">Aminopeptidase</keyword>
<dbReference type="SUPFAM" id="SSF82171">
    <property type="entry name" value="DPP6 N-terminal domain-like"/>
    <property type="match status" value="1"/>
</dbReference>